<evidence type="ECO:0000256" key="4">
    <source>
        <dbReference type="ARBA" id="ARBA00022840"/>
    </source>
</evidence>
<evidence type="ECO:0000256" key="1">
    <source>
        <dbReference type="ARBA" id="ARBA00005417"/>
    </source>
</evidence>
<dbReference type="Pfam" id="PF00005">
    <property type="entry name" value="ABC_tran"/>
    <property type="match status" value="1"/>
</dbReference>
<evidence type="ECO:0000259" key="5">
    <source>
        <dbReference type="PROSITE" id="PS50893"/>
    </source>
</evidence>
<dbReference type="InterPro" id="IPR017871">
    <property type="entry name" value="ABC_transporter-like_CS"/>
</dbReference>
<evidence type="ECO:0000256" key="2">
    <source>
        <dbReference type="ARBA" id="ARBA00022448"/>
    </source>
</evidence>
<dbReference type="EMBL" id="JACHWZ010000011">
    <property type="protein sequence ID" value="MBB3061846.1"/>
    <property type="molecule type" value="Genomic_DNA"/>
</dbReference>
<reference evidence="6 7" key="1">
    <citation type="submission" date="2020-08" db="EMBL/GenBank/DDBJ databases">
        <title>Genomic Encyclopedia of Type Strains, Phase III (KMG-III): the genomes of soil and plant-associated and newly described type strains.</title>
        <authorList>
            <person name="Whitman W."/>
        </authorList>
    </citation>
    <scope>NUCLEOTIDE SEQUENCE [LARGE SCALE GENOMIC DNA]</scope>
    <source>
        <strain evidence="6 7">CECT 8799</strain>
    </source>
</reference>
<comment type="similarity">
    <text evidence="1">Belongs to the ABC transporter superfamily.</text>
</comment>
<accession>A0A7W4WCR1</accession>
<comment type="caution">
    <text evidence="6">The sequence shown here is derived from an EMBL/GenBank/DDBJ whole genome shotgun (WGS) entry which is preliminary data.</text>
</comment>
<dbReference type="PROSITE" id="PS50893">
    <property type="entry name" value="ABC_TRANSPORTER_2"/>
    <property type="match status" value="1"/>
</dbReference>
<dbReference type="CDD" id="cd03255">
    <property type="entry name" value="ABC_MJ0796_LolCDE_FtsE"/>
    <property type="match status" value="1"/>
</dbReference>
<feature type="domain" description="ABC transporter" evidence="5">
    <location>
        <begin position="26"/>
        <end position="259"/>
    </location>
</feature>
<evidence type="ECO:0000256" key="3">
    <source>
        <dbReference type="ARBA" id="ARBA00022741"/>
    </source>
</evidence>
<proteinExistence type="inferred from homology"/>
<dbReference type="InterPro" id="IPR027417">
    <property type="entry name" value="P-loop_NTPase"/>
</dbReference>
<protein>
    <submittedName>
        <fullName evidence="6">Putative ABC transport system ATP-binding protein</fullName>
    </submittedName>
</protein>
<dbReference type="SMART" id="SM00382">
    <property type="entry name" value="AAA"/>
    <property type="match status" value="1"/>
</dbReference>
<dbReference type="Gene3D" id="3.40.50.300">
    <property type="entry name" value="P-loop containing nucleotide triphosphate hydrolases"/>
    <property type="match status" value="1"/>
</dbReference>
<name>A0A7W4WCR1_9GAMM</name>
<dbReference type="Proteomes" id="UP000535937">
    <property type="component" value="Unassembled WGS sequence"/>
</dbReference>
<keyword evidence="3" id="KW-0547">Nucleotide-binding</keyword>
<dbReference type="GO" id="GO:0016887">
    <property type="term" value="F:ATP hydrolysis activity"/>
    <property type="evidence" value="ECO:0007669"/>
    <property type="project" value="InterPro"/>
</dbReference>
<keyword evidence="2" id="KW-0813">Transport</keyword>
<dbReference type="AlphaFoldDB" id="A0A7W4WCR1"/>
<dbReference type="GO" id="GO:0005524">
    <property type="term" value="F:ATP binding"/>
    <property type="evidence" value="ECO:0007669"/>
    <property type="project" value="UniProtKB-KW"/>
</dbReference>
<dbReference type="InterPro" id="IPR017911">
    <property type="entry name" value="MacB-like_ATP-bd"/>
</dbReference>
<keyword evidence="4 6" id="KW-0067">ATP-binding</keyword>
<evidence type="ECO:0000313" key="6">
    <source>
        <dbReference type="EMBL" id="MBB3061846.1"/>
    </source>
</evidence>
<organism evidence="6 7">
    <name type="scientific">Microbulbifer rhizosphaerae</name>
    <dbReference type="NCBI Taxonomy" id="1562603"/>
    <lineage>
        <taxon>Bacteria</taxon>
        <taxon>Pseudomonadati</taxon>
        <taxon>Pseudomonadota</taxon>
        <taxon>Gammaproteobacteria</taxon>
        <taxon>Cellvibrionales</taxon>
        <taxon>Microbulbiferaceae</taxon>
        <taxon>Microbulbifer</taxon>
    </lineage>
</organism>
<dbReference type="SUPFAM" id="SSF52540">
    <property type="entry name" value="P-loop containing nucleoside triphosphate hydrolases"/>
    <property type="match status" value="1"/>
</dbReference>
<dbReference type="PROSITE" id="PS00211">
    <property type="entry name" value="ABC_TRANSPORTER_1"/>
    <property type="match status" value="1"/>
</dbReference>
<dbReference type="PANTHER" id="PTHR42798">
    <property type="entry name" value="LIPOPROTEIN-RELEASING SYSTEM ATP-BINDING PROTEIN LOLD"/>
    <property type="match status" value="1"/>
</dbReference>
<sequence length="259" mass="27496">MSTKLTAASTKLTAASTKLTALSAMLRAESLHHHVATGEGPLTLLNNISLQLARGESLAITGASGSGKSTLLGLLAGLDRPSEGRIWLAGEEITAMDEEQRAALRSRCVGFVFQTFQLLPGLTARENVMLPSELRGERSAAKRAGEFLARVGLEHRLHHYPRQLSGGEQQRVAIARAFASFSGDDGILFADEPTGSLDAGNGEKVIELLFKLNAESNTTLVLVTHEQRLAERCGAHLRMAAGEIKAGEADSGSLSEVSI</sequence>
<gene>
    <name evidence="6" type="ORF">FHS09_002686</name>
</gene>
<dbReference type="PANTHER" id="PTHR42798:SF2">
    <property type="entry name" value="ABC TRANSPORTER ATP-BINDING PROTEIN MG467-RELATED"/>
    <property type="match status" value="1"/>
</dbReference>
<dbReference type="InterPro" id="IPR003593">
    <property type="entry name" value="AAA+_ATPase"/>
</dbReference>
<evidence type="ECO:0000313" key="7">
    <source>
        <dbReference type="Proteomes" id="UP000535937"/>
    </source>
</evidence>
<keyword evidence="7" id="KW-1185">Reference proteome</keyword>
<dbReference type="InterPro" id="IPR003439">
    <property type="entry name" value="ABC_transporter-like_ATP-bd"/>
</dbReference>